<keyword evidence="1" id="KW-1133">Transmembrane helix</keyword>
<dbReference type="EMBL" id="JAAGUZ010000015">
    <property type="protein sequence ID" value="NEW44286.1"/>
    <property type="molecule type" value="Genomic_DNA"/>
</dbReference>
<keyword evidence="1" id="KW-0472">Membrane</keyword>
<feature type="transmembrane region" description="Helical" evidence="1">
    <location>
        <begin position="106"/>
        <end position="128"/>
    </location>
</feature>
<sequence>MSPRDLINIGIFGALYTVIVFAINALGFLNPAVMLFALAASIVAGGVPFMLFLTRIQHAGMITVFAIVTAGLLTLTGHPAIGFVITVGCALLAEVIVWLGRYRSRWAGIFAYAVYAMWYVGPLLPVFYDRDAYFSSASMQQMGSDYLEQMNRLLSPTVLIAFDLSTVVLGFLGGLLGSRLLDKHFEKAGLA</sequence>
<comment type="caution">
    <text evidence="2">The sequence shown here is derived from an EMBL/GenBank/DDBJ whole genome shotgun (WGS) entry which is preliminary data.</text>
</comment>
<gene>
    <name evidence="2" type="ORF">GV789_07410</name>
</gene>
<evidence type="ECO:0000256" key="1">
    <source>
        <dbReference type="SAM" id="Phobius"/>
    </source>
</evidence>
<dbReference type="InterPro" id="IPR011733">
    <property type="entry name" value="CHP02185_IM"/>
</dbReference>
<dbReference type="Pfam" id="PF09605">
    <property type="entry name" value="Trep_Strep"/>
    <property type="match status" value="1"/>
</dbReference>
<feature type="transmembrane region" description="Helical" evidence="1">
    <location>
        <begin position="32"/>
        <end position="52"/>
    </location>
</feature>
<feature type="transmembrane region" description="Helical" evidence="1">
    <location>
        <begin position="59"/>
        <end position="75"/>
    </location>
</feature>
<reference evidence="2 3" key="1">
    <citation type="submission" date="2020-01" db="EMBL/GenBank/DDBJ databases">
        <title>Genetics and antimicrobial susceptibilities of Nocardia species isolated from the soil; a comparison with species isolated from humans.</title>
        <authorList>
            <person name="Carrasco G."/>
            <person name="Monzon S."/>
            <person name="Sansegundo M."/>
            <person name="Garcia E."/>
            <person name="Garrido N."/>
            <person name="Medina M.J."/>
            <person name="Villalon P."/>
            <person name="Ramirez-Arocha A.C."/>
            <person name="Jimenez P."/>
            <person name="Cuesta I."/>
            <person name="Valdezate S."/>
        </authorList>
    </citation>
    <scope>NUCLEOTIDE SEQUENCE [LARGE SCALE GENOMIC DNA]</scope>
    <source>
        <strain evidence="2 3">CNM20110639</strain>
    </source>
</reference>
<evidence type="ECO:0000313" key="2">
    <source>
        <dbReference type="EMBL" id="NEW44286.1"/>
    </source>
</evidence>
<keyword evidence="1" id="KW-0812">Transmembrane</keyword>
<accession>A0A6P1D1A9</accession>
<protein>
    <submittedName>
        <fullName evidence="2">MptD family putative ECF transporter S component</fullName>
    </submittedName>
</protein>
<evidence type="ECO:0000313" key="3">
    <source>
        <dbReference type="Proteomes" id="UP000468928"/>
    </source>
</evidence>
<name>A0A6P1D1A9_9NOCA</name>
<feature type="transmembrane region" description="Helical" evidence="1">
    <location>
        <begin position="7"/>
        <end position="26"/>
    </location>
</feature>
<dbReference type="AlphaFoldDB" id="A0A6P1D1A9"/>
<dbReference type="NCBIfam" id="TIGR02185">
    <property type="entry name" value="Trep_Strep"/>
    <property type="match status" value="1"/>
</dbReference>
<feature type="transmembrane region" description="Helical" evidence="1">
    <location>
        <begin position="81"/>
        <end position="99"/>
    </location>
</feature>
<feature type="transmembrane region" description="Helical" evidence="1">
    <location>
        <begin position="153"/>
        <end position="177"/>
    </location>
</feature>
<organism evidence="2 3">
    <name type="scientific">Nocardia cyriacigeorgica</name>
    <dbReference type="NCBI Taxonomy" id="135487"/>
    <lineage>
        <taxon>Bacteria</taxon>
        <taxon>Bacillati</taxon>
        <taxon>Actinomycetota</taxon>
        <taxon>Actinomycetes</taxon>
        <taxon>Mycobacteriales</taxon>
        <taxon>Nocardiaceae</taxon>
        <taxon>Nocardia</taxon>
    </lineage>
</organism>
<proteinExistence type="predicted"/>
<dbReference type="Proteomes" id="UP000468928">
    <property type="component" value="Unassembled WGS sequence"/>
</dbReference>